<dbReference type="Proteomes" id="UP000197138">
    <property type="component" value="Unassembled WGS sequence"/>
</dbReference>
<protein>
    <submittedName>
        <fullName evidence="1">Uncharacterized protein</fullName>
    </submittedName>
</protein>
<keyword evidence="4" id="KW-1185">Reference proteome</keyword>
<name>A0A218X6Q6_PUNGR</name>
<reference evidence="3" key="1">
    <citation type="journal article" date="2017" name="Plant J.">
        <title>The pomegranate (Punica granatum L.) genome and the genomics of punicalagin biosynthesis.</title>
        <authorList>
            <person name="Qin G."/>
            <person name="Xu C."/>
            <person name="Ming R."/>
            <person name="Tang H."/>
            <person name="Guyot R."/>
            <person name="Kramer E.M."/>
            <person name="Hu Y."/>
            <person name="Yi X."/>
            <person name="Qi Y."/>
            <person name="Xu X."/>
            <person name="Gao Z."/>
            <person name="Pan H."/>
            <person name="Jian J."/>
            <person name="Tian Y."/>
            <person name="Yue Z."/>
            <person name="Xu Y."/>
        </authorList>
    </citation>
    <scope>NUCLEOTIDE SEQUENCE [LARGE SCALE GENOMIC DNA]</scope>
    <source>
        <strain evidence="3">cv. Dabenzi</strain>
    </source>
</reference>
<dbReference type="Proteomes" id="UP000233551">
    <property type="component" value="Unassembled WGS sequence"/>
</dbReference>
<reference evidence="2 4" key="3">
    <citation type="submission" date="2017-11" db="EMBL/GenBank/DDBJ databases">
        <title>De-novo sequencing of pomegranate (Punica granatum L.) genome.</title>
        <authorList>
            <person name="Akparov Z."/>
            <person name="Amiraslanov A."/>
            <person name="Hajiyeva S."/>
            <person name="Abbasov M."/>
            <person name="Kaur K."/>
            <person name="Hamwieh A."/>
            <person name="Solovyev V."/>
            <person name="Salamov A."/>
            <person name="Braich B."/>
            <person name="Kosarev P."/>
            <person name="Mahmoud A."/>
            <person name="Hajiyev E."/>
            <person name="Babayeva S."/>
            <person name="Izzatullayeva V."/>
            <person name="Mammadov A."/>
            <person name="Mammadov A."/>
            <person name="Sharifova S."/>
            <person name="Ojaghi J."/>
            <person name="Eynullazada K."/>
            <person name="Bayramov B."/>
            <person name="Abdulazimova A."/>
            <person name="Shahmuradov I."/>
        </authorList>
    </citation>
    <scope>NUCLEOTIDE SEQUENCE [LARGE SCALE GENOMIC DNA]</scope>
    <source>
        <strain evidence="2">AG2017</strain>
        <strain evidence="4">cv. AG2017</strain>
        <tissue evidence="2">Leaf</tissue>
    </source>
</reference>
<comment type="caution">
    <text evidence="1">The sequence shown here is derived from an EMBL/GenBank/DDBJ whole genome shotgun (WGS) entry which is preliminary data.</text>
</comment>
<sequence length="159" mass="17717">MRLSISLSRMIDYALKSKSSCDSPGRSEAFDWISPKAFDSFCLDKRAAASLYVWLGRFRGVRGFRVEVESGELLDSEMVEVGKEDVGEVRGDVNRGLTISRSKPKVLPPPLRKEDIVPVEIEASRGLEFALNYGGNELQLAQPTEAAKPNLELQRFNPN</sequence>
<evidence type="ECO:0000313" key="1">
    <source>
        <dbReference type="EMBL" id="OWM80399.1"/>
    </source>
</evidence>
<organism evidence="1 3">
    <name type="scientific">Punica granatum</name>
    <name type="common">Pomegranate</name>
    <dbReference type="NCBI Taxonomy" id="22663"/>
    <lineage>
        <taxon>Eukaryota</taxon>
        <taxon>Viridiplantae</taxon>
        <taxon>Streptophyta</taxon>
        <taxon>Embryophyta</taxon>
        <taxon>Tracheophyta</taxon>
        <taxon>Spermatophyta</taxon>
        <taxon>Magnoliopsida</taxon>
        <taxon>eudicotyledons</taxon>
        <taxon>Gunneridae</taxon>
        <taxon>Pentapetalae</taxon>
        <taxon>rosids</taxon>
        <taxon>malvids</taxon>
        <taxon>Myrtales</taxon>
        <taxon>Lythraceae</taxon>
        <taxon>Punica</taxon>
    </lineage>
</organism>
<evidence type="ECO:0000313" key="3">
    <source>
        <dbReference type="Proteomes" id="UP000197138"/>
    </source>
</evidence>
<evidence type="ECO:0000313" key="2">
    <source>
        <dbReference type="EMBL" id="PKI52878.1"/>
    </source>
</evidence>
<gene>
    <name evidence="1" type="ORF">CDL15_Pgr019679</name>
    <name evidence="2" type="ORF">CRG98_026709</name>
</gene>
<accession>A0A218X6Q6</accession>
<proteinExistence type="predicted"/>
<evidence type="ECO:0000313" key="4">
    <source>
        <dbReference type="Proteomes" id="UP000233551"/>
    </source>
</evidence>
<dbReference type="AlphaFoldDB" id="A0A218X6Q6"/>
<reference evidence="1" key="2">
    <citation type="submission" date="2017-06" db="EMBL/GenBank/DDBJ databases">
        <title>The pomegranate genome and the genomics of punicalagin biosynthesis.</title>
        <authorList>
            <person name="Xu C."/>
        </authorList>
    </citation>
    <scope>NUCLEOTIDE SEQUENCE [LARGE SCALE GENOMIC DNA]</scope>
    <source>
        <tissue evidence="1">Fresh leaf</tissue>
    </source>
</reference>
<dbReference type="EMBL" id="PGOL01001890">
    <property type="protein sequence ID" value="PKI52878.1"/>
    <property type="molecule type" value="Genomic_DNA"/>
</dbReference>
<dbReference type="EMBL" id="MTKT01002229">
    <property type="protein sequence ID" value="OWM80399.1"/>
    <property type="molecule type" value="Genomic_DNA"/>
</dbReference>